<evidence type="ECO:0000313" key="3">
    <source>
        <dbReference type="EMBL" id="QEK14754.1"/>
    </source>
</evidence>
<proteinExistence type="predicted"/>
<dbReference type="GeneID" id="41609429"/>
<feature type="transmembrane region" description="Helical" evidence="2">
    <location>
        <begin position="60"/>
        <end position="78"/>
    </location>
</feature>
<feature type="region of interest" description="Disordered" evidence="1">
    <location>
        <begin position="1"/>
        <end position="27"/>
    </location>
</feature>
<name>A0A5C0SMU4_9EURY</name>
<dbReference type="KEGG" id="them:FPV09_06200"/>
<keyword evidence="2" id="KW-0812">Transmembrane</keyword>
<keyword evidence="2" id="KW-1133">Transmembrane helix</keyword>
<dbReference type="Proteomes" id="UP000322631">
    <property type="component" value="Chromosome"/>
</dbReference>
<dbReference type="EMBL" id="CP041932">
    <property type="protein sequence ID" value="QEK14754.1"/>
    <property type="molecule type" value="Genomic_DNA"/>
</dbReference>
<dbReference type="RefSeq" id="WP_148882763.1">
    <property type="nucleotide sequence ID" value="NZ_CP041932.1"/>
</dbReference>
<sequence length="83" mass="9268">MSGVNLIDFTMPSAAPAPSGGKTETRNVGGMKLVLPKKKEKQTEAEVAEEKAKRREWWKALLPLLGIIIVIKLATWYARRYGK</sequence>
<reference evidence="3 4" key="1">
    <citation type="submission" date="2019-07" db="EMBL/GenBank/DDBJ databases">
        <title>Complete genome of Thermococcus acidophilus.</title>
        <authorList>
            <person name="Li X."/>
        </authorList>
    </citation>
    <scope>NUCLEOTIDE SEQUENCE [LARGE SCALE GENOMIC DNA]</scope>
    <source>
        <strain evidence="3 4">SY113</strain>
    </source>
</reference>
<evidence type="ECO:0000256" key="1">
    <source>
        <dbReference type="SAM" id="MobiDB-lite"/>
    </source>
</evidence>
<accession>A0A5C0SMU4</accession>
<evidence type="ECO:0000256" key="2">
    <source>
        <dbReference type="SAM" id="Phobius"/>
    </source>
</evidence>
<organism evidence="3 4">
    <name type="scientific">Thermococcus aciditolerans</name>
    <dbReference type="NCBI Taxonomy" id="2598455"/>
    <lineage>
        <taxon>Archaea</taxon>
        <taxon>Methanobacteriati</taxon>
        <taxon>Methanobacteriota</taxon>
        <taxon>Thermococci</taxon>
        <taxon>Thermococcales</taxon>
        <taxon>Thermococcaceae</taxon>
        <taxon>Thermococcus</taxon>
    </lineage>
</organism>
<dbReference type="AlphaFoldDB" id="A0A5C0SMU4"/>
<evidence type="ECO:0000313" key="4">
    <source>
        <dbReference type="Proteomes" id="UP000322631"/>
    </source>
</evidence>
<keyword evidence="2" id="KW-0472">Membrane</keyword>
<keyword evidence="4" id="KW-1185">Reference proteome</keyword>
<protein>
    <submittedName>
        <fullName evidence="3">Uncharacterized protein</fullName>
    </submittedName>
</protein>
<gene>
    <name evidence="3" type="ORF">FPV09_06200</name>
</gene>